<name>A0A1B0B619_9MUSC</name>
<keyword evidence="2" id="KW-1185">Reference proteome</keyword>
<organism evidence="1 2">
    <name type="scientific">Glossina palpalis gambiensis</name>
    <dbReference type="NCBI Taxonomy" id="67801"/>
    <lineage>
        <taxon>Eukaryota</taxon>
        <taxon>Metazoa</taxon>
        <taxon>Ecdysozoa</taxon>
        <taxon>Arthropoda</taxon>
        <taxon>Hexapoda</taxon>
        <taxon>Insecta</taxon>
        <taxon>Pterygota</taxon>
        <taxon>Neoptera</taxon>
        <taxon>Endopterygota</taxon>
        <taxon>Diptera</taxon>
        <taxon>Brachycera</taxon>
        <taxon>Muscomorpha</taxon>
        <taxon>Hippoboscoidea</taxon>
        <taxon>Glossinidae</taxon>
        <taxon>Glossina</taxon>
    </lineage>
</organism>
<dbReference type="EMBL" id="JXJN01008943">
    <property type="status" value="NOT_ANNOTATED_CDS"/>
    <property type="molecule type" value="Genomic_DNA"/>
</dbReference>
<evidence type="ECO:0000313" key="1">
    <source>
        <dbReference type="EnsemblMetazoa" id="GPPI020088-PA"/>
    </source>
</evidence>
<dbReference type="VEuPathDB" id="VectorBase:GPPI020088"/>
<protein>
    <submittedName>
        <fullName evidence="1">Uncharacterized protein</fullName>
    </submittedName>
</protein>
<dbReference type="EnsemblMetazoa" id="GPPI020088-RA">
    <property type="protein sequence ID" value="GPPI020088-PA"/>
    <property type="gene ID" value="GPPI020088"/>
</dbReference>
<accession>A0A1B0B619</accession>
<reference evidence="1" key="2">
    <citation type="submission" date="2020-05" db="UniProtKB">
        <authorList>
            <consortium name="EnsemblMetazoa"/>
        </authorList>
    </citation>
    <scope>IDENTIFICATION</scope>
    <source>
        <strain evidence="1">IAEA</strain>
    </source>
</reference>
<dbReference type="Proteomes" id="UP000092460">
    <property type="component" value="Unassembled WGS sequence"/>
</dbReference>
<proteinExistence type="predicted"/>
<dbReference type="AlphaFoldDB" id="A0A1B0B619"/>
<sequence length="110" mass="12999">MVRKKKKTDDYAIMYTDHQVKTSSRQQNKAIKQEVAKYTYKPTSIHFPLRALRTELRVRWLPFKLGQLTATTTNIQNIVYIYKNTTIKPTTKQHSFNCLVNVDDVRSFVF</sequence>
<reference evidence="2" key="1">
    <citation type="submission" date="2015-01" db="EMBL/GenBank/DDBJ databases">
        <authorList>
            <person name="Aksoy S."/>
            <person name="Warren W."/>
            <person name="Wilson R.K."/>
        </authorList>
    </citation>
    <scope>NUCLEOTIDE SEQUENCE [LARGE SCALE GENOMIC DNA]</scope>
    <source>
        <strain evidence="2">IAEA</strain>
    </source>
</reference>
<evidence type="ECO:0000313" key="2">
    <source>
        <dbReference type="Proteomes" id="UP000092460"/>
    </source>
</evidence>